<feature type="transmembrane region" description="Helical" evidence="8">
    <location>
        <begin position="199"/>
        <end position="223"/>
    </location>
</feature>
<evidence type="ECO:0000313" key="10">
    <source>
        <dbReference type="EMBL" id="MBB5832350.1"/>
    </source>
</evidence>
<organism evidence="10 11">
    <name type="scientific">Brachybacterium aquaticum</name>
    <dbReference type="NCBI Taxonomy" id="1432564"/>
    <lineage>
        <taxon>Bacteria</taxon>
        <taxon>Bacillati</taxon>
        <taxon>Actinomycetota</taxon>
        <taxon>Actinomycetes</taxon>
        <taxon>Micrococcales</taxon>
        <taxon>Dermabacteraceae</taxon>
        <taxon>Brachybacterium</taxon>
    </lineage>
</organism>
<dbReference type="EMBL" id="JACHLZ010000001">
    <property type="protein sequence ID" value="MBB5832350.1"/>
    <property type="molecule type" value="Genomic_DNA"/>
</dbReference>
<comment type="subcellular location">
    <subcellularLocation>
        <location evidence="1 8">Cell membrane</location>
        <topology evidence="1 8">Multi-pass membrane protein</topology>
    </subcellularLocation>
</comment>
<dbReference type="InterPro" id="IPR000515">
    <property type="entry name" value="MetI-like"/>
</dbReference>
<dbReference type="SUPFAM" id="SSF161098">
    <property type="entry name" value="MetI-like"/>
    <property type="match status" value="1"/>
</dbReference>
<evidence type="ECO:0000256" key="5">
    <source>
        <dbReference type="ARBA" id="ARBA00022970"/>
    </source>
</evidence>
<evidence type="ECO:0000313" key="11">
    <source>
        <dbReference type="Proteomes" id="UP000588158"/>
    </source>
</evidence>
<evidence type="ECO:0000259" key="9">
    <source>
        <dbReference type="PROSITE" id="PS50928"/>
    </source>
</evidence>
<dbReference type="GO" id="GO:0006865">
    <property type="term" value="P:amino acid transport"/>
    <property type="evidence" value="ECO:0007669"/>
    <property type="project" value="UniProtKB-KW"/>
</dbReference>
<keyword evidence="7 8" id="KW-0472">Membrane</keyword>
<evidence type="ECO:0000256" key="4">
    <source>
        <dbReference type="ARBA" id="ARBA00022692"/>
    </source>
</evidence>
<evidence type="ECO:0000256" key="3">
    <source>
        <dbReference type="ARBA" id="ARBA00022475"/>
    </source>
</evidence>
<dbReference type="PROSITE" id="PS50928">
    <property type="entry name" value="ABC_TM1"/>
    <property type="match status" value="1"/>
</dbReference>
<feature type="transmembrane region" description="Helical" evidence="8">
    <location>
        <begin position="103"/>
        <end position="121"/>
    </location>
</feature>
<feature type="transmembrane region" description="Helical" evidence="8">
    <location>
        <begin position="63"/>
        <end position="83"/>
    </location>
</feature>
<dbReference type="CDD" id="cd06261">
    <property type="entry name" value="TM_PBP2"/>
    <property type="match status" value="1"/>
</dbReference>
<feature type="transmembrane region" description="Helical" evidence="8">
    <location>
        <begin position="166"/>
        <end position="187"/>
    </location>
</feature>
<dbReference type="GO" id="GO:0022857">
    <property type="term" value="F:transmembrane transporter activity"/>
    <property type="evidence" value="ECO:0007669"/>
    <property type="project" value="InterPro"/>
</dbReference>
<keyword evidence="11" id="KW-1185">Reference proteome</keyword>
<evidence type="ECO:0000256" key="6">
    <source>
        <dbReference type="ARBA" id="ARBA00022989"/>
    </source>
</evidence>
<keyword evidence="5" id="KW-0029">Amino-acid transport</keyword>
<accession>A0A841AGE3</accession>
<dbReference type="NCBIfam" id="TIGR01726">
    <property type="entry name" value="HEQRo_perm_3TM"/>
    <property type="match status" value="1"/>
</dbReference>
<dbReference type="AlphaFoldDB" id="A0A841AGE3"/>
<sequence>MDGVIGFVEDLGPNLQLVLERMPMIVDGVITTLQATVLGALLALVIAFVFGLAQISKLLVVRVVARVFVEFFRGTSLVVQLFWLAFVMPQLPYPLGFQLEPMLVAVLALGLNYGAYAAEVVRGSIGSVPKGQYEAISALSLSPARGMFRVVIPQAWALMIPSLSNLWIQLLKGSAIVNTVLLYDLFFQVEQLRDRTGTWFAYLFALLAYYLLAWLIVILMNGLEVRAKHRIGRGPALTENWRALFQAPGTTPAGKRSLRVVKDKAAARAATASAGGGTP</sequence>
<dbReference type="Gene3D" id="1.10.3720.10">
    <property type="entry name" value="MetI-like"/>
    <property type="match status" value="1"/>
</dbReference>
<protein>
    <submittedName>
        <fullName evidence="10">Polar amino acid transport system permease protein</fullName>
    </submittedName>
</protein>
<keyword evidence="3" id="KW-1003">Cell membrane</keyword>
<comment type="similarity">
    <text evidence="8">Belongs to the binding-protein-dependent transport system permease family.</text>
</comment>
<comment type="caution">
    <text evidence="10">The sequence shown here is derived from an EMBL/GenBank/DDBJ whole genome shotgun (WGS) entry which is preliminary data.</text>
</comment>
<dbReference type="PANTHER" id="PTHR30614">
    <property type="entry name" value="MEMBRANE COMPONENT OF AMINO ACID ABC TRANSPORTER"/>
    <property type="match status" value="1"/>
</dbReference>
<dbReference type="GO" id="GO:0043190">
    <property type="term" value="C:ATP-binding cassette (ABC) transporter complex"/>
    <property type="evidence" value="ECO:0007669"/>
    <property type="project" value="InterPro"/>
</dbReference>
<dbReference type="Proteomes" id="UP000588158">
    <property type="component" value="Unassembled WGS sequence"/>
</dbReference>
<dbReference type="PANTHER" id="PTHR30614:SF0">
    <property type="entry name" value="L-CYSTINE TRANSPORT SYSTEM PERMEASE PROTEIN TCYL"/>
    <property type="match status" value="1"/>
</dbReference>
<dbReference type="InterPro" id="IPR010065">
    <property type="entry name" value="AA_ABC_transptr_permease_3TM"/>
</dbReference>
<feature type="domain" description="ABC transmembrane type-1" evidence="9">
    <location>
        <begin position="29"/>
        <end position="221"/>
    </location>
</feature>
<dbReference type="InterPro" id="IPR043429">
    <property type="entry name" value="ArtM/GltK/GlnP/TcyL/YhdX-like"/>
</dbReference>
<feature type="transmembrane region" description="Helical" evidence="8">
    <location>
        <begin position="29"/>
        <end position="51"/>
    </location>
</feature>
<dbReference type="InterPro" id="IPR035906">
    <property type="entry name" value="MetI-like_sf"/>
</dbReference>
<keyword evidence="4 8" id="KW-0812">Transmembrane</keyword>
<reference evidence="10 11" key="1">
    <citation type="submission" date="2020-08" db="EMBL/GenBank/DDBJ databases">
        <title>Sequencing the genomes of 1000 actinobacteria strains.</title>
        <authorList>
            <person name="Klenk H.-P."/>
        </authorList>
    </citation>
    <scope>NUCLEOTIDE SEQUENCE [LARGE SCALE GENOMIC DNA]</scope>
    <source>
        <strain evidence="10 11">DSM 28796</strain>
    </source>
</reference>
<evidence type="ECO:0000256" key="1">
    <source>
        <dbReference type="ARBA" id="ARBA00004651"/>
    </source>
</evidence>
<dbReference type="Pfam" id="PF00528">
    <property type="entry name" value="BPD_transp_1"/>
    <property type="match status" value="1"/>
</dbReference>
<name>A0A841AGE3_9MICO</name>
<evidence type="ECO:0000256" key="8">
    <source>
        <dbReference type="RuleBase" id="RU363032"/>
    </source>
</evidence>
<evidence type="ECO:0000256" key="7">
    <source>
        <dbReference type="ARBA" id="ARBA00023136"/>
    </source>
</evidence>
<keyword evidence="6 8" id="KW-1133">Transmembrane helix</keyword>
<gene>
    <name evidence="10" type="ORF">HNR70_002163</name>
</gene>
<evidence type="ECO:0000256" key="2">
    <source>
        <dbReference type="ARBA" id="ARBA00022448"/>
    </source>
</evidence>
<dbReference type="RefSeq" id="WP_184325695.1">
    <property type="nucleotide sequence ID" value="NZ_JACHLZ010000001.1"/>
</dbReference>
<keyword evidence="2 8" id="KW-0813">Transport</keyword>
<proteinExistence type="inferred from homology"/>